<gene>
    <name evidence="3" type="ORF">NCLIV_065810</name>
</gene>
<feature type="region of interest" description="Disordered" evidence="1">
    <location>
        <begin position="34"/>
        <end position="91"/>
    </location>
</feature>
<sequence length="659" mass="74054">MEDREHELGAQPQMLEAAAEICMPATDSGLVQIGESEADEELNTSRLCEHGEPVEQLSRYREERTPSSQQGEPGSLGGGVDCSDQASRNANPVLPLQDISRIFWGWEENIAKNSSTEASPRRFSRSANEGEDDGAGARDVERSPEENVTKNEQSSSISQNPALDRVPFAISYPSYCAHLRYEIRLTKRFWSCDLHHRDWRQVFVSSYFPNLIDVASLVVIRLFLCVVLLVLEVLASRDVKKDLGWPMLLYFTNWNSYLTTIYFCLLCFLSVRAAWSFRTPLISRDVETERIPDDHSAQCYLDQADEVNENELPSVNASLEMPAKVTGQSQKRTTKSRISTRASTESQQSRHKYPHRHYNPSKGPWGCFCIHHRHIAPALPPHSTIRRKLVDCVLLPGYHELMSHEVYCVEGILLAPNPSYPESLAWTCFRKKNASAKQDAETKPDASKQESDTECSERPRTPLLVSIVWVLHSVHLVASVGVCVIFFSLLNQNGNTFPESWYSVWKHLMIVVVTLMHSLLLSRIPIPIRHVVFEYIFIMIYLALQVVVFLLDLPNGDGGHGYIYRVFDMRCPGRAFGVAILVLASIAVLTLALWSASRQRSLFVDPPPSVAVSASTLLEIRTKQLAAKLHELHLSVDCGVGDCSVDAREPSRQLPVAVS</sequence>
<feature type="compositionally biased region" description="Polar residues" evidence="1">
    <location>
        <begin position="326"/>
        <end position="347"/>
    </location>
</feature>
<evidence type="ECO:0000256" key="1">
    <source>
        <dbReference type="SAM" id="MobiDB-lite"/>
    </source>
</evidence>
<dbReference type="OrthoDB" id="419711at2759"/>
<dbReference type="GO" id="GO:0016020">
    <property type="term" value="C:membrane"/>
    <property type="evidence" value="ECO:0007669"/>
    <property type="project" value="TreeGrafter"/>
</dbReference>
<dbReference type="VEuPathDB" id="ToxoDB:NCLIV_065810"/>
<dbReference type="PANTHER" id="PTHR12242:SF1">
    <property type="entry name" value="MYND-TYPE DOMAIN-CONTAINING PROTEIN"/>
    <property type="match status" value="1"/>
</dbReference>
<dbReference type="InParanoid" id="F0VR08"/>
<feature type="region of interest" description="Disordered" evidence="1">
    <location>
        <begin position="115"/>
        <end position="158"/>
    </location>
</feature>
<reference evidence="4" key="1">
    <citation type="journal article" date="2012" name="PLoS Pathog.">
        <title>Comparative genomics of the apicomplexan parasites Toxoplasma gondii and Neospora caninum: Coccidia differing in host range and transmission strategy.</title>
        <authorList>
            <person name="Reid A.J."/>
            <person name="Vermont S.J."/>
            <person name="Cotton J.A."/>
            <person name="Harris D."/>
            <person name="Hill-Cawthorne G.A."/>
            <person name="Konen-Waisman S."/>
            <person name="Latham S.M."/>
            <person name="Mourier T."/>
            <person name="Norton R."/>
            <person name="Quail M.A."/>
            <person name="Sanders M."/>
            <person name="Shanmugam D."/>
            <person name="Sohal A."/>
            <person name="Wasmuth J.D."/>
            <person name="Brunk B."/>
            <person name="Grigg M.E."/>
            <person name="Howard J.C."/>
            <person name="Parkinson J."/>
            <person name="Roos D.S."/>
            <person name="Trees A.J."/>
            <person name="Berriman M."/>
            <person name="Pain A."/>
            <person name="Wastling J.M."/>
        </authorList>
    </citation>
    <scope>NUCLEOTIDE SEQUENCE [LARGE SCALE GENOMIC DNA]</scope>
    <source>
        <strain evidence="4">Liverpool</strain>
    </source>
</reference>
<feature type="transmembrane region" description="Helical" evidence="2">
    <location>
        <begin position="502"/>
        <end position="520"/>
    </location>
</feature>
<feature type="transmembrane region" description="Helical" evidence="2">
    <location>
        <begin position="463"/>
        <end position="490"/>
    </location>
</feature>
<evidence type="ECO:0000256" key="2">
    <source>
        <dbReference type="SAM" id="Phobius"/>
    </source>
</evidence>
<evidence type="ECO:0000313" key="3">
    <source>
        <dbReference type="EMBL" id="CBZ56155.1"/>
    </source>
</evidence>
<keyword evidence="2" id="KW-0812">Transmembrane</keyword>
<dbReference type="GeneID" id="13445378"/>
<organism evidence="3 4">
    <name type="scientific">Neospora caninum (strain Liverpool)</name>
    <dbReference type="NCBI Taxonomy" id="572307"/>
    <lineage>
        <taxon>Eukaryota</taxon>
        <taxon>Sar</taxon>
        <taxon>Alveolata</taxon>
        <taxon>Apicomplexa</taxon>
        <taxon>Conoidasida</taxon>
        <taxon>Coccidia</taxon>
        <taxon>Eucoccidiorida</taxon>
        <taxon>Eimeriorina</taxon>
        <taxon>Sarcocystidae</taxon>
        <taxon>Neospora</taxon>
    </lineage>
</organism>
<dbReference type="EMBL" id="FR823393">
    <property type="protein sequence ID" value="CBZ56155.1"/>
    <property type="molecule type" value="Genomic_DNA"/>
</dbReference>
<feature type="transmembrane region" description="Helical" evidence="2">
    <location>
        <begin position="532"/>
        <end position="553"/>
    </location>
</feature>
<dbReference type="Proteomes" id="UP000007494">
    <property type="component" value="Chromosome XII"/>
</dbReference>
<accession>F0VR08</accession>
<evidence type="ECO:0000313" key="4">
    <source>
        <dbReference type="Proteomes" id="UP000007494"/>
    </source>
</evidence>
<feature type="region of interest" description="Disordered" evidence="1">
    <location>
        <begin position="323"/>
        <end position="356"/>
    </location>
</feature>
<protein>
    <recommendedName>
        <fullName evidence="5">Transmembrane protein</fullName>
    </recommendedName>
</protein>
<dbReference type="PANTHER" id="PTHR12242">
    <property type="entry name" value="OS02G0130600 PROTEIN-RELATED"/>
    <property type="match status" value="1"/>
</dbReference>
<feature type="transmembrane region" description="Helical" evidence="2">
    <location>
        <begin position="207"/>
        <end position="234"/>
    </location>
</feature>
<keyword evidence="4" id="KW-1185">Reference proteome</keyword>
<evidence type="ECO:0008006" key="5">
    <source>
        <dbReference type="Google" id="ProtNLM"/>
    </source>
</evidence>
<proteinExistence type="predicted"/>
<feature type="compositionally biased region" description="Basic and acidic residues" evidence="1">
    <location>
        <begin position="135"/>
        <end position="149"/>
    </location>
</feature>
<keyword evidence="2" id="KW-0472">Membrane</keyword>
<name>F0VR08_NEOCL</name>
<keyword evidence="2" id="KW-1133">Transmembrane helix</keyword>
<dbReference type="AlphaFoldDB" id="F0VR08"/>
<feature type="transmembrane region" description="Helical" evidence="2">
    <location>
        <begin position="254"/>
        <end position="275"/>
    </location>
</feature>
<dbReference type="RefSeq" id="XP_003886181.1">
    <property type="nucleotide sequence ID" value="XM_003886132.1"/>
</dbReference>
<dbReference type="eggNOG" id="ENOG502QYIU">
    <property type="taxonomic scope" value="Eukaryota"/>
</dbReference>
<feature type="compositionally biased region" description="Basic and acidic residues" evidence="1">
    <location>
        <begin position="47"/>
        <end position="65"/>
    </location>
</feature>
<feature type="transmembrane region" description="Helical" evidence="2">
    <location>
        <begin position="573"/>
        <end position="594"/>
    </location>
</feature>
<dbReference type="OMA" id="HEVYCVE"/>